<reference evidence="4" key="2">
    <citation type="submission" date="2020-08" db="EMBL/GenBank/DDBJ databases">
        <authorList>
            <person name="Kikuchi T."/>
        </authorList>
    </citation>
    <scope>NUCLEOTIDE SEQUENCE</scope>
    <source>
        <strain evidence="3">Ka4C1</strain>
    </source>
</reference>
<protein>
    <submittedName>
        <fullName evidence="3">(pine wood nematode) hypothetical protein</fullName>
    </submittedName>
</protein>
<organism evidence="5 7">
    <name type="scientific">Bursaphelenchus xylophilus</name>
    <name type="common">Pinewood nematode worm</name>
    <name type="synonym">Aphelenchoides xylophilus</name>
    <dbReference type="NCBI Taxonomy" id="6326"/>
    <lineage>
        <taxon>Eukaryota</taxon>
        <taxon>Metazoa</taxon>
        <taxon>Ecdysozoa</taxon>
        <taxon>Nematoda</taxon>
        <taxon>Chromadorea</taxon>
        <taxon>Rhabditida</taxon>
        <taxon>Tylenchina</taxon>
        <taxon>Tylenchomorpha</taxon>
        <taxon>Aphelenchoidea</taxon>
        <taxon>Aphelenchoididae</taxon>
        <taxon>Bursaphelenchus</taxon>
    </lineage>
</organism>
<name>A0A1I7S9U0_BURXY</name>
<dbReference type="Proteomes" id="UP000582659">
    <property type="component" value="Unassembled WGS sequence"/>
</dbReference>
<evidence type="ECO:0000256" key="2">
    <source>
        <dbReference type="SAM" id="Phobius"/>
    </source>
</evidence>
<evidence type="ECO:0000313" key="3">
    <source>
        <dbReference type="EMBL" id="CAD5233812.1"/>
    </source>
</evidence>
<feature type="transmembrane region" description="Helical" evidence="2">
    <location>
        <begin position="54"/>
        <end position="77"/>
    </location>
</feature>
<dbReference type="AlphaFoldDB" id="A0A1I7S9U0"/>
<dbReference type="WBParaSite" id="BXY_0978700.1">
    <property type="protein sequence ID" value="BXY_0978700.1"/>
    <property type="gene ID" value="BXY_0978700"/>
</dbReference>
<feature type="transmembrane region" description="Helical" evidence="2">
    <location>
        <begin position="12"/>
        <end position="34"/>
    </location>
</feature>
<evidence type="ECO:0000313" key="4">
    <source>
        <dbReference type="EMBL" id="CAG9129237.1"/>
    </source>
</evidence>
<evidence type="ECO:0000313" key="6">
    <source>
        <dbReference type="Proteomes" id="UP000659654"/>
    </source>
</evidence>
<proteinExistence type="predicted"/>
<feature type="region of interest" description="Disordered" evidence="1">
    <location>
        <begin position="173"/>
        <end position="202"/>
    </location>
</feature>
<dbReference type="EMBL" id="CAJFDI010000006">
    <property type="protein sequence ID" value="CAD5233812.1"/>
    <property type="molecule type" value="Genomic_DNA"/>
</dbReference>
<keyword evidence="2" id="KW-1133">Transmembrane helix</keyword>
<dbReference type="EMBL" id="CAJFCV020000006">
    <property type="protein sequence ID" value="CAG9129237.1"/>
    <property type="molecule type" value="Genomic_DNA"/>
</dbReference>
<dbReference type="Proteomes" id="UP000659654">
    <property type="component" value="Unassembled WGS sequence"/>
</dbReference>
<accession>A0A1I7S9U0</accession>
<keyword evidence="2" id="KW-0472">Membrane</keyword>
<evidence type="ECO:0000313" key="7">
    <source>
        <dbReference type="WBParaSite" id="BXY_0978700.1"/>
    </source>
</evidence>
<evidence type="ECO:0000313" key="5">
    <source>
        <dbReference type="Proteomes" id="UP000095284"/>
    </source>
</evidence>
<keyword evidence="6" id="KW-1185">Reference proteome</keyword>
<evidence type="ECO:0000256" key="1">
    <source>
        <dbReference type="SAM" id="MobiDB-lite"/>
    </source>
</evidence>
<dbReference type="Proteomes" id="UP000095284">
    <property type="component" value="Unplaced"/>
</dbReference>
<sequence>MHVQYALRNPFSGLLLAFSLLAFSLYFIVLFTITTEKQQMRTGKIYEIEGFHHIYLLHSCFGLSAALLLTLSIWMIFRHYKNGRQKTIYKKFLVCTRDILTIKTIAERDPYKKRANKRKHTHSLKVLEKLRKNSDIKLDIDDVLHIAYMAEDMALATGAAADQILDDFTVAKSKSKSKPGSIKSYIDMEDPADQASVDMDTK</sequence>
<reference evidence="7" key="1">
    <citation type="submission" date="2016-11" db="UniProtKB">
        <authorList>
            <consortium name="WormBaseParasite"/>
        </authorList>
    </citation>
    <scope>IDENTIFICATION</scope>
</reference>
<keyword evidence="2" id="KW-0812">Transmembrane</keyword>
<gene>
    <name evidence="3" type="ORF">BXYJ_LOCUS13903</name>
</gene>
<dbReference type="SMR" id="A0A1I7S9U0"/>